<evidence type="ECO:0000259" key="1">
    <source>
        <dbReference type="SMART" id="SM00773"/>
    </source>
</evidence>
<dbReference type="CDD" id="cd07996">
    <property type="entry name" value="WGR_MMR_like"/>
    <property type="match status" value="1"/>
</dbReference>
<dbReference type="SUPFAM" id="SSF142921">
    <property type="entry name" value="WGR domain-like"/>
    <property type="match status" value="1"/>
</dbReference>
<reference evidence="2 3" key="1">
    <citation type="submission" date="2020-08" db="EMBL/GenBank/DDBJ databases">
        <title>Genomic Encyclopedia of Type Strains, Phase IV (KMG-IV): sequencing the most valuable type-strain genomes for metagenomic binning, comparative biology and taxonomic classification.</title>
        <authorList>
            <person name="Goeker M."/>
        </authorList>
    </citation>
    <scope>NUCLEOTIDE SEQUENCE [LARGE SCALE GENOMIC DNA]</scope>
    <source>
        <strain evidence="2 3">DSM 19371</strain>
    </source>
</reference>
<keyword evidence="3" id="KW-1185">Reference proteome</keyword>
<organism evidence="2 3">
    <name type="scientific">Sphingobium scionense</name>
    <dbReference type="NCBI Taxonomy" id="1404341"/>
    <lineage>
        <taxon>Bacteria</taxon>
        <taxon>Pseudomonadati</taxon>
        <taxon>Pseudomonadota</taxon>
        <taxon>Alphaproteobacteria</taxon>
        <taxon>Sphingomonadales</taxon>
        <taxon>Sphingomonadaceae</taxon>
        <taxon>Sphingobium</taxon>
    </lineage>
</organism>
<keyword evidence="2" id="KW-0238">DNA-binding</keyword>
<evidence type="ECO:0000313" key="2">
    <source>
        <dbReference type="EMBL" id="MBB4151114.1"/>
    </source>
</evidence>
<sequence length="98" mass="11299">MESTRTLLDACLSLDGGALVLQACDPSRNIRRHWHIELRRDLFGWIVVEWRWGRIGTAGQSRSLAFEQEGEAWRLVRRLLVRRAGAERRIGVAYRPAS</sequence>
<proteinExistence type="predicted"/>
<dbReference type="Proteomes" id="UP000590524">
    <property type="component" value="Unassembled WGS sequence"/>
</dbReference>
<protein>
    <submittedName>
        <fullName evidence="2">Putative DNA-binding WGR domain protein</fullName>
    </submittedName>
</protein>
<dbReference type="InterPro" id="IPR008893">
    <property type="entry name" value="WGR_domain"/>
</dbReference>
<name>A0A7W6LVC2_9SPHN</name>
<gene>
    <name evidence="2" type="ORF">GGQ90_004926</name>
</gene>
<dbReference type="InterPro" id="IPR036930">
    <property type="entry name" value="WGR_dom_sf"/>
</dbReference>
<dbReference type="GO" id="GO:0003677">
    <property type="term" value="F:DNA binding"/>
    <property type="evidence" value="ECO:0007669"/>
    <property type="project" value="UniProtKB-KW"/>
</dbReference>
<accession>A0A7W6LVC2</accession>
<evidence type="ECO:0000313" key="3">
    <source>
        <dbReference type="Proteomes" id="UP000590524"/>
    </source>
</evidence>
<dbReference type="Pfam" id="PF05406">
    <property type="entry name" value="WGR"/>
    <property type="match status" value="1"/>
</dbReference>
<dbReference type="AlphaFoldDB" id="A0A7W6LVC2"/>
<feature type="domain" description="WGR" evidence="1">
    <location>
        <begin position="17"/>
        <end position="92"/>
    </location>
</feature>
<dbReference type="InterPro" id="IPR049809">
    <property type="entry name" value="YehF/YfeS-like_WGR"/>
</dbReference>
<dbReference type="EMBL" id="JACIEU010000030">
    <property type="protein sequence ID" value="MBB4151114.1"/>
    <property type="molecule type" value="Genomic_DNA"/>
</dbReference>
<comment type="caution">
    <text evidence="2">The sequence shown here is derived from an EMBL/GenBank/DDBJ whole genome shotgun (WGS) entry which is preliminary data.</text>
</comment>
<dbReference type="SMART" id="SM00773">
    <property type="entry name" value="WGR"/>
    <property type="match status" value="1"/>
</dbReference>